<dbReference type="Proteomes" id="UP000593880">
    <property type="component" value="Plasmid unnamed"/>
</dbReference>
<dbReference type="OrthoDB" id="149172at2"/>
<feature type="domain" description="Amidohydrolase-related" evidence="2">
    <location>
        <begin position="3"/>
        <end position="327"/>
    </location>
</feature>
<dbReference type="EMBL" id="CP030058">
    <property type="protein sequence ID" value="QOZ64629.1"/>
    <property type="molecule type" value="Genomic_DNA"/>
</dbReference>
<dbReference type="SUPFAM" id="SSF51556">
    <property type="entry name" value="Metallo-dependent hydrolases"/>
    <property type="match status" value="1"/>
</dbReference>
<name>A0A410VID7_9BRAD</name>
<dbReference type="RefSeq" id="WP_128930020.1">
    <property type="nucleotide sequence ID" value="NZ_BMHC01000007.1"/>
</dbReference>
<organism evidence="3 6">
    <name type="scientific">Bradyrhizobium guangdongense</name>
    <dbReference type="NCBI Taxonomy" id="1325090"/>
    <lineage>
        <taxon>Bacteria</taxon>
        <taxon>Pseudomonadati</taxon>
        <taxon>Pseudomonadota</taxon>
        <taxon>Alphaproteobacteria</taxon>
        <taxon>Hyphomicrobiales</taxon>
        <taxon>Nitrobacteraceae</taxon>
        <taxon>Bradyrhizobium</taxon>
    </lineage>
</organism>
<keyword evidence="5" id="KW-1185">Reference proteome</keyword>
<dbReference type="Pfam" id="PF04909">
    <property type="entry name" value="Amidohydro_2"/>
    <property type="match status" value="1"/>
</dbReference>
<evidence type="ECO:0000256" key="1">
    <source>
        <dbReference type="ARBA" id="ARBA00023239"/>
    </source>
</evidence>
<dbReference type="InterPro" id="IPR032465">
    <property type="entry name" value="ACMSD"/>
</dbReference>
<protein>
    <submittedName>
        <fullName evidence="3">4-oxalomesaconate hydratase</fullName>
    </submittedName>
    <submittedName>
        <fullName evidence="4">Amidohydrolase</fullName>
    </submittedName>
</protein>
<gene>
    <name evidence="3" type="primary">fldW</name>
    <name evidence="3" type="ORF">GCM10010987_36060</name>
    <name evidence="4" type="ORF">XH86_38980</name>
</gene>
<sequence length="332" mass="37013">MIIDAHAHLVAPPSFYAHRGNLQVARGQYGIYHAKIPDAELEKSAAQNVQIMDGVGTDIQVLSPRPFMMLHGENRWDDIVSWAQDNNDMIARTIKLHPKRFRGVGGLPQATGVPVEKMFDEIKRCINDLGFLGVLINPDPSEGAGKSPPMGDSYWYPLYEFLCEHDIPGHIHSCACCGRETYDEHFITEESLAITSISRSDVFKRFPSLKLLISHGGGSVPYQVGRWRSNRQMFAAASGAKAETFDETLKRFWFDTVLHYKKSLELLFDVVGADRCVFGTERPGSGGGIDPNSGKPYDDIRPVIESITEISEADKKGIFEGNARRLFARLDV</sequence>
<proteinExistence type="predicted"/>
<dbReference type="AlphaFoldDB" id="A0A410VID7"/>
<evidence type="ECO:0000313" key="3">
    <source>
        <dbReference type="EMBL" id="GGI25775.1"/>
    </source>
</evidence>
<reference evidence="4 5" key="2">
    <citation type="submission" date="2018-06" db="EMBL/GenBank/DDBJ databases">
        <title>Comparative genomics of rhizobia nodulating Arachis hypogaea in China.</title>
        <authorList>
            <person name="Li Y."/>
        </authorList>
    </citation>
    <scope>NUCLEOTIDE SEQUENCE [LARGE SCALE GENOMIC DNA]</scope>
    <source>
        <strain evidence="4 5">CCBAU 51658</strain>
        <plasmid evidence="4 5">unnamed</plasmid>
    </source>
</reference>
<dbReference type="InterPro" id="IPR032466">
    <property type="entry name" value="Metal_Hydrolase"/>
</dbReference>
<evidence type="ECO:0000313" key="5">
    <source>
        <dbReference type="Proteomes" id="UP000593880"/>
    </source>
</evidence>
<dbReference type="Gene3D" id="3.20.20.140">
    <property type="entry name" value="Metal-dependent hydrolases"/>
    <property type="match status" value="1"/>
</dbReference>
<dbReference type="GO" id="GO:0019748">
    <property type="term" value="P:secondary metabolic process"/>
    <property type="evidence" value="ECO:0007669"/>
    <property type="project" value="TreeGrafter"/>
</dbReference>
<dbReference type="EMBL" id="BMHC01000007">
    <property type="protein sequence ID" value="GGI25775.1"/>
    <property type="molecule type" value="Genomic_DNA"/>
</dbReference>
<dbReference type="GO" id="GO:0016787">
    <property type="term" value="F:hydrolase activity"/>
    <property type="evidence" value="ECO:0007669"/>
    <property type="project" value="InterPro"/>
</dbReference>
<dbReference type="PANTHER" id="PTHR21240:SF28">
    <property type="entry name" value="ISO-OROTATE DECARBOXYLASE (EUROFUNG)"/>
    <property type="match status" value="1"/>
</dbReference>
<dbReference type="PANTHER" id="PTHR21240">
    <property type="entry name" value="2-AMINO-3-CARBOXYLMUCONATE-6-SEMIALDEHYDE DECARBOXYLASE"/>
    <property type="match status" value="1"/>
</dbReference>
<evidence type="ECO:0000259" key="2">
    <source>
        <dbReference type="Pfam" id="PF04909"/>
    </source>
</evidence>
<reference evidence="3" key="3">
    <citation type="submission" date="2022-12" db="EMBL/GenBank/DDBJ databases">
        <authorList>
            <person name="Sun Q."/>
            <person name="Zhou Y."/>
        </authorList>
    </citation>
    <scope>NUCLEOTIDE SEQUENCE</scope>
    <source>
        <strain evidence="3">CGMCC 1.15034</strain>
    </source>
</reference>
<keyword evidence="1" id="KW-0456">Lyase</keyword>
<dbReference type="GO" id="GO:0005737">
    <property type="term" value="C:cytoplasm"/>
    <property type="evidence" value="ECO:0007669"/>
    <property type="project" value="TreeGrafter"/>
</dbReference>
<dbReference type="InterPro" id="IPR006680">
    <property type="entry name" value="Amidohydro-rel"/>
</dbReference>
<dbReference type="Proteomes" id="UP000625079">
    <property type="component" value="Unassembled WGS sequence"/>
</dbReference>
<dbReference type="GO" id="GO:0016831">
    <property type="term" value="F:carboxy-lyase activity"/>
    <property type="evidence" value="ECO:0007669"/>
    <property type="project" value="InterPro"/>
</dbReference>
<accession>A0A410VID7</accession>
<reference evidence="3" key="1">
    <citation type="journal article" date="2014" name="Int. J. Syst. Evol. Microbiol.">
        <title>Complete genome sequence of Corynebacterium casei LMG S-19264T (=DSM 44701T), isolated from a smear-ripened cheese.</title>
        <authorList>
            <consortium name="US DOE Joint Genome Institute (JGI-PGF)"/>
            <person name="Walter F."/>
            <person name="Albersmeier A."/>
            <person name="Kalinowski J."/>
            <person name="Ruckert C."/>
        </authorList>
    </citation>
    <scope>NUCLEOTIDE SEQUENCE</scope>
    <source>
        <strain evidence="3">CGMCC 1.15034</strain>
    </source>
</reference>
<evidence type="ECO:0000313" key="6">
    <source>
        <dbReference type="Proteomes" id="UP000625079"/>
    </source>
</evidence>
<keyword evidence="4" id="KW-0614">Plasmid</keyword>
<evidence type="ECO:0000313" key="4">
    <source>
        <dbReference type="EMBL" id="QOZ64629.1"/>
    </source>
</evidence>
<geneLocation type="plasmid" evidence="4 5">
    <name>unnamed</name>
</geneLocation>